<evidence type="ECO:0000256" key="11">
    <source>
        <dbReference type="ARBA" id="ARBA00049117"/>
    </source>
</evidence>
<dbReference type="InterPro" id="IPR000217">
    <property type="entry name" value="Tubulin"/>
</dbReference>
<comment type="caution">
    <text evidence="13">The sequence shown here is derived from an EMBL/GenBank/DDBJ whole genome shotgun (WGS) entry which is preliminary data.</text>
</comment>
<dbReference type="PRINTS" id="PR01161">
    <property type="entry name" value="TUBULIN"/>
</dbReference>
<dbReference type="InterPro" id="IPR036525">
    <property type="entry name" value="Tubulin/FtsZ_GTPase_sf"/>
</dbReference>
<evidence type="ECO:0000256" key="7">
    <source>
        <dbReference type="ARBA" id="ARBA00022842"/>
    </source>
</evidence>
<evidence type="ECO:0000256" key="4">
    <source>
        <dbReference type="ARBA" id="ARBA00022701"/>
    </source>
</evidence>
<evidence type="ECO:0000256" key="5">
    <source>
        <dbReference type="ARBA" id="ARBA00022741"/>
    </source>
</evidence>
<keyword evidence="9" id="KW-0206">Cytoskeleton</keyword>
<dbReference type="SUPFAM" id="SSF52490">
    <property type="entry name" value="Tubulin nucleotide-binding domain-like"/>
    <property type="match status" value="1"/>
</dbReference>
<dbReference type="InterPro" id="IPR003008">
    <property type="entry name" value="Tubulin_FtsZ_GTPase"/>
</dbReference>
<keyword evidence="9" id="KW-0963">Cytoplasm</keyword>
<dbReference type="InterPro" id="IPR002452">
    <property type="entry name" value="Alpha_tubulin"/>
</dbReference>
<comment type="similarity">
    <text evidence="3">Belongs to the tubulin family.</text>
</comment>
<comment type="function">
    <text evidence="10">Tubulin is the major constituent of microtubules, a cylinder consisting of laterally associated linear protofilaments composed of alpha- and beta-tubulin heterodimers. Microtubules grow by the addition of GTP-tubulin dimers to the microtubule end, where a stabilizing cap forms. Below the cap, tubulin dimers are in GDP-bound state, owing to GTPase activity of alpha-tubulin.</text>
</comment>
<accession>A0A9D5AJG6</accession>
<evidence type="ECO:0000313" key="14">
    <source>
        <dbReference type="Proteomes" id="UP001058974"/>
    </source>
</evidence>
<evidence type="ECO:0000256" key="3">
    <source>
        <dbReference type="ARBA" id="ARBA00009636"/>
    </source>
</evidence>
<evidence type="ECO:0000256" key="9">
    <source>
        <dbReference type="ARBA" id="ARBA00023212"/>
    </source>
</evidence>
<keyword evidence="5" id="KW-0547">Nucleotide-binding</keyword>
<dbReference type="PROSITE" id="PS00228">
    <property type="entry name" value="TUBULIN_B_AUTOREG"/>
    <property type="match status" value="1"/>
</dbReference>
<evidence type="ECO:0000256" key="10">
    <source>
        <dbReference type="ARBA" id="ARBA00034296"/>
    </source>
</evidence>
<dbReference type="InterPro" id="IPR013838">
    <property type="entry name" value="Beta-tubulin_BS"/>
</dbReference>
<evidence type="ECO:0000259" key="12">
    <source>
        <dbReference type="Pfam" id="PF00091"/>
    </source>
</evidence>
<feature type="domain" description="Tubulin/FtsZ GTPase" evidence="12">
    <location>
        <begin position="3"/>
        <end position="89"/>
    </location>
</feature>
<dbReference type="AlphaFoldDB" id="A0A9D5AJG6"/>
<dbReference type="Gramene" id="PSAT_LOCUS21233_t1">
    <property type="protein sequence ID" value="CAL5202051.1"/>
    <property type="gene ID" value="PSAT_LOCUS21233"/>
</dbReference>
<dbReference type="Proteomes" id="UP001058974">
    <property type="component" value="Chromosome 5"/>
</dbReference>
<dbReference type="PANTHER" id="PTHR36527">
    <property type="entry name" value="OS01G0282866 PROTEIN"/>
    <property type="match status" value="1"/>
</dbReference>
<dbReference type="Gramene" id="Psat05G0519300-T1">
    <property type="protein sequence ID" value="KAI5409656.1"/>
    <property type="gene ID" value="KIW84_055193"/>
</dbReference>
<proteinExistence type="inferred from homology"/>
<keyword evidence="7" id="KW-0460">Magnesium</keyword>
<keyword evidence="4" id="KW-0493">Microtubule</keyword>
<dbReference type="Pfam" id="PF00091">
    <property type="entry name" value="Tubulin"/>
    <property type="match status" value="1"/>
</dbReference>
<dbReference type="GO" id="GO:0005200">
    <property type="term" value="F:structural constituent of cytoskeleton"/>
    <property type="evidence" value="ECO:0007669"/>
    <property type="project" value="InterPro"/>
</dbReference>
<dbReference type="GO" id="GO:0005874">
    <property type="term" value="C:microtubule"/>
    <property type="evidence" value="ECO:0007669"/>
    <property type="project" value="UniProtKB-KW"/>
</dbReference>
<keyword evidence="8" id="KW-0342">GTP-binding</keyword>
<dbReference type="GO" id="GO:0005525">
    <property type="term" value="F:GTP binding"/>
    <property type="evidence" value="ECO:0007669"/>
    <property type="project" value="UniProtKB-KW"/>
</dbReference>
<protein>
    <recommendedName>
        <fullName evidence="12">Tubulin/FtsZ GTPase domain-containing protein</fullName>
    </recommendedName>
</protein>
<dbReference type="Gene3D" id="3.40.50.1440">
    <property type="entry name" value="Tubulin/FtsZ, GTPase domain"/>
    <property type="match status" value="1"/>
</dbReference>
<comment type="catalytic activity">
    <reaction evidence="11">
        <text>GTP + H2O = GDP + phosphate + H(+)</text>
        <dbReference type="Rhea" id="RHEA:19669"/>
        <dbReference type="ChEBI" id="CHEBI:15377"/>
        <dbReference type="ChEBI" id="CHEBI:15378"/>
        <dbReference type="ChEBI" id="CHEBI:37565"/>
        <dbReference type="ChEBI" id="CHEBI:43474"/>
        <dbReference type="ChEBI" id="CHEBI:58189"/>
    </reaction>
    <physiologicalReaction direction="left-to-right" evidence="11">
        <dbReference type="Rhea" id="RHEA:19670"/>
    </physiologicalReaction>
</comment>
<evidence type="ECO:0000256" key="8">
    <source>
        <dbReference type="ARBA" id="ARBA00023134"/>
    </source>
</evidence>
<dbReference type="GO" id="GO:0016787">
    <property type="term" value="F:hydrolase activity"/>
    <property type="evidence" value="ECO:0007669"/>
    <property type="project" value="UniProtKB-KW"/>
</dbReference>
<evidence type="ECO:0000256" key="6">
    <source>
        <dbReference type="ARBA" id="ARBA00022801"/>
    </source>
</evidence>
<organism evidence="13 14">
    <name type="scientific">Pisum sativum</name>
    <name type="common">Garden pea</name>
    <name type="synonym">Lathyrus oleraceus</name>
    <dbReference type="NCBI Taxonomy" id="3888"/>
    <lineage>
        <taxon>Eukaryota</taxon>
        <taxon>Viridiplantae</taxon>
        <taxon>Streptophyta</taxon>
        <taxon>Embryophyta</taxon>
        <taxon>Tracheophyta</taxon>
        <taxon>Spermatophyta</taxon>
        <taxon>Magnoliopsida</taxon>
        <taxon>eudicotyledons</taxon>
        <taxon>Gunneridae</taxon>
        <taxon>Pentapetalae</taxon>
        <taxon>rosids</taxon>
        <taxon>fabids</taxon>
        <taxon>Fabales</taxon>
        <taxon>Fabaceae</taxon>
        <taxon>Papilionoideae</taxon>
        <taxon>50 kb inversion clade</taxon>
        <taxon>NPAAA clade</taxon>
        <taxon>Hologalegina</taxon>
        <taxon>IRL clade</taxon>
        <taxon>Fabeae</taxon>
        <taxon>Lathyrus</taxon>
    </lineage>
</organism>
<comment type="cofactor">
    <cofactor evidence="1">
        <name>Mg(2+)</name>
        <dbReference type="ChEBI" id="CHEBI:18420"/>
    </cofactor>
</comment>
<evidence type="ECO:0000256" key="2">
    <source>
        <dbReference type="ARBA" id="ARBA00004245"/>
    </source>
</evidence>
<gene>
    <name evidence="13" type="ORF">KIW84_055193</name>
</gene>
<reference evidence="13 14" key="1">
    <citation type="journal article" date="2022" name="Nat. Genet.">
        <title>Improved pea reference genome and pan-genome highlight genomic features and evolutionary characteristics.</title>
        <authorList>
            <person name="Yang T."/>
            <person name="Liu R."/>
            <person name="Luo Y."/>
            <person name="Hu S."/>
            <person name="Wang D."/>
            <person name="Wang C."/>
            <person name="Pandey M.K."/>
            <person name="Ge S."/>
            <person name="Xu Q."/>
            <person name="Li N."/>
            <person name="Li G."/>
            <person name="Huang Y."/>
            <person name="Saxena R.K."/>
            <person name="Ji Y."/>
            <person name="Li M."/>
            <person name="Yan X."/>
            <person name="He Y."/>
            <person name="Liu Y."/>
            <person name="Wang X."/>
            <person name="Xiang C."/>
            <person name="Varshney R.K."/>
            <person name="Ding H."/>
            <person name="Gao S."/>
            <person name="Zong X."/>
        </authorList>
    </citation>
    <scope>NUCLEOTIDE SEQUENCE [LARGE SCALE GENOMIC DNA]</scope>
    <source>
        <strain evidence="13 14">cv. Zhongwan 6</strain>
    </source>
</reference>
<evidence type="ECO:0000256" key="1">
    <source>
        <dbReference type="ARBA" id="ARBA00001946"/>
    </source>
</evidence>
<dbReference type="PRINTS" id="PR01162">
    <property type="entry name" value="ALPHATUBULIN"/>
</dbReference>
<keyword evidence="6" id="KW-0378">Hydrolase</keyword>
<dbReference type="Gramene" id="PSAT_LOCUS21232_t1">
    <property type="protein sequence ID" value="CAL5202049.1"/>
    <property type="gene ID" value="PSAT_LOCUS21232"/>
</dbReference>
<sequence length="170" mass="19485">MREIISIHIGWAGIQVGNSCWELYCLEHGIQPDDMMPSDSSVGVAHDAFNTFFSETGSGKHIPRAVFVDLESTVIDEVRSGTYRQFFKQQHYNNVSQLLLLVAAAIQMQAYSARTTNLKCEVIVSFRVPRRIPLTDWFDEHGEATPLMRLFTPTTYFRNTKNNIHAYTYF</sequence>
<dbReference type="GO" id="GO:0007017">
    <property type="term" value="P:microtubule-based process"/>
    <property type="evidence" value="ECO:0007669"/>
    <property type="project" value="InterPro"/>
</dbReference>
<dbReference type="EMBL" id="JAMSHJ010000005">
    <property type="protein sequence ID" value="KAI5409656.1"/>
    <property type="molecule type" value="Genomic_DNA"/>
</dbReference>
<name>A0A9D5AJG6_PEA</name>
<evidence type="ECO:0000313" key="13">
    <source>
        <dbReference type="EMBL" id="KAI5409656.1"/>
    </source>
</evidence>
<comment type="subcellular location">
    <subcellularLocation>
        <location evidence="2">Cytoplasm</location>
        <location evidence="2">Cytoskeleton</location>
    </subcellularLocation>
</comment>
<keyword evidence="14" id="KW-1185">Reference proteome</keyword>
<dbReference type="PANTHER" id="PTHR36527:SF6">
    <property type="entry name" value="TUBULIN_FTSZ GTPASE DOMAIN-CONTAINING PROTEIN"/>
    <property type="match status" value="1"/>
</dbReference>